<proteinExistence type="inferred from homology"/>
<keyword evidence="6" id="KW-0694">RNA-binding</keyword>
<keyword evidence="3" id="KW-0540">Nuclease</keyword>
<dbReference type="SUPFAM" id="SSF54211">
    <property type="entry name" value="Ribosomal protein S5 domain 2-like"/>
    <property type="match status" value="1"/>
</dbReference>
<keyword evidence="5" id="KW-0378">Hydrolase</keyword>
<evidence type="ECO:0000256" key="1">
    <source>
        <dbReference type="ARBA" id="ARBA00002663"/>
    </source>
</evidence>
<dbReference type="PANTHER" id="PTHR33992:SF1">
    <property type="entry name" value="RIBONUCLEASE P PROTEIN COMPONENT"/>
    <property type="match status" value="1"/>
</dbReference>
<dbReference type="InterPro" id="IPR014721">
    <property type="entry name" value="Ribsml_uS5_D2-typ_fold_subgr"/>
</dbReference>
<dbReference type="InterPro" id="IPR000100">
    <property type="entry name" value="RNase_P"/>
</dbReference>
<reference evidence="7" key="1">
    <citation type="submission" date="2018-06" db="EMBL/GenBank/DDBJ databases">
        <authorList>
            <person name="Zhirakovskaya E."/>
        </authorList>
    </citation>
    <scope>NUCLEOTIDE SEQUENCE</scope>
</reference>
<evidence type="ECO:0000256" key="4">
    <source>
        <dbReference type="ARBA" id="ARBA00022759"/>
    </source>
</evidence>
<dbReference type="Pfam" id="PF00825">
    <property type="entry name" value="Ribonuclease_P"/>
    <property type="match status" value="1"/>
</dbReference>
<dbReference type="NCBIfam" id="TIGR00188">
    <property type="entry name" value="rnpA"/>
    <property type="match status" value="1"/>
</dbReference>
<accession>A0A3B1CSR5</accession>
<dbReference type="EMBL" id="UOGD01000454">
    <property type="protein sequence ID" value="VAX29541.1"/>
    <property type="molecule type" value="Genomic_DNA"/>
</dbReference>
<evidence type="ECO:0000256" key="3">
    <source>
        <dbReference type="ARBA" id="ARBA00022722"/>
    </source>
</evidence>
<keyword evidence="4" id="KW-0255">Endonuclease</keyword>
<evidence type="ECO:0000256" key="2">
    <source>
        <dbReference type="ARBA" id="ARBA00022694"/>
    </source>
</evidence>
<organism evidence="7">
    <name type="scientific">hydrothermal vent metagenome</name>
    <dbReference type="NCBI Taxonomy" id="652676"/>
    <lineage>
        <taxon>unclassified sequences</taxon>
        <taxon>metagenomes</taxon>
        <taxon>ecological metagenomes</taxon>
    </lineage>
</organism>
<gene>
    <name evidence="7" type="ORF">MNBD_IGNAVI01-1478</name>
</gene>
<sequence length="127" mass="14861">MKRFGLSKKERIKKKNDFSRVYNSGKIIYSNSRKLKAIFYLGEDGAKNVKVAFGISKKAGNAAWRNRLRRLLKEAYRQNKETLSETNNSIYIVFSPNTINKKKYPKLYLRDVEADLVDLLQKLRNNI</sequence>
<dbReference type="PROSITE" id="PS00648">
    <property type="entry name" value="RIBONUCLEASE_P"/>
    <property type="match status" value="1"/>
</dbReference>
<dbReference type="HAMAP" id="MF_00227">
    <property type="entry name" value="RNase_P"/>
    <property type="match status" value="1"/>
</dbReference>
<dbReference type="GO" id="GO:0004526">
    <property type="term" value="F:ribonuclease P activity"/>
    <property type="evidence" value="ECO:0007669"/>
    <property type="project" value="InterPro"/>
</dbReference>
<evidence type="ECO:0000313" key="7">
    <source>
        <dbReference type="EMBL" id="VAX29541.1"/>
    </source>
</evidence>
<dbReference type="InterPro" id="IPR020539">
    <property type="entry name" value="RNase_P_CS"/>
</dbReference>
<keyword evidence="2" id="KW-0819">tRNA processing</keyword>
<name>A0A3B1CSR5_9ZZZZ</name>
<protein>
    <submittedName>
        <fullName evidence="7">Uncharacterized protein</fullName>
    </submittedName>
</protein>
<evidence type="ECO:0000256" key="5">
    <source>
        <dbReference type="ARBA" id="ARBA00022801"/>
    </source>
</evidence>
<evidence type="ECO:0000256" key="6">
    <source>
        <dbReference type="ARBA" id="ARBA00022884"/>
    </source>
</evidence>
<dbReference type="InterPro" id="IPR020568">
    <property type="entry name" value="Ribosomal_Su5_D2-typ_SF"/>
</dbReference>
<comment type="function">
    <text evidence="1">RNaseP catalyzes the removal of the 5'-leader sequence from pre-tRNA to produce the mature 5'-terminus. It can also cleave other RNA substrates such as 4.5S RNA. The protein component plays an auxiliary but essential role in vivo by binding to the 5'-leader sequence and broadening the substrate specificity of the ribozyme.</text>
</comment>
<dbReference type="PANTHER" id="PTHR33992">
    <property type="entry name" value="RIBONUCLEASE P PROTEIN COMPONENT"/>
    <property type="match status" value="1"/>
</dbReference>
<dbReference type="GO" id="GO:0000049">
    <property type="term" value="F:tRNA binding"/>
    <property type="evidence" value="ECO:0007669"/>
    <property type="project" value="InterPro"/>
</dbReference>
<dbReference type="GO" id="GO:0042781">
    <property type="term" value="F:3'-tRNA processing endoribonuclease activity"/>
    <property type="evidence" value="ECO:0007669"/>
    <property type="project" value="TreeGrafter"/>
</dbReference>
<dbReference type="GO" id="GO:0030677">
    <property type="term" value="C:ribonuclease P complex"/>
    <property type="evidence" value="ECO:0007669"/>
    <property type="project" value="TreeGrafter"/>
</dbReference>
<dbReference type="Gene3D" id="3.30.230.10">
    <property type="match status" value="1"/>
</dbReference>
<dbReference type="AlphaFoldDB" id="A0A3B1CSR5"/>